<feature type="region of interest" description="Disordered" evidence="1">
    <location>
        <begin position="47"/>
        <end position="122"/>
    </location>
</feature>
<dbReference type="AlphaFoldDB" id="A0AB37UFQ3"/>
<keyword evidence="2" id="KW-1133">Transmembrane helix</keyword>
<accession>A0AB37UFQ3</accession>
<sequence>MTMKKLISLFRQVIIVFLVGLTVSILQFGYNSNLSARAETVTPEARAYQAKQPGTEMNRGNPLEKAKESIKETAENVREKLNLDEPLDPGTKEVLNSAQKNVEKTVKPVTGKEQGSYQKNTN</sequence>
<organism evidence="3 4">
    <name type="scientific">Chroococcidiopsis cubana SAG 39.79</name>
    <dbReference type="NCBI Taxonomy" id="388085"/>
    <lineage>
        <taxon>Bacteria</taxon>
        <taxon>Bacillati</taxon>
        <taxon>Cyanobacteriota</taxon>
        <taxon>Cyanophyceae</taxon>
        <taxon>Chroococcidiopsidales</taxon>
        <taxon>Chroococcidiopsidaceae</taxon>
        <taxon>Chroococcidiopsis</taxon>
    </lineage>
</organism>
<feature type="compositionally biased region" description="Polar residues" evidence="1">
    <location>
        <begin position="113"/>
        <end position="122"/>
    </location>
</feature>
<feature type="compositionally biased region" description="Basic and acidic residues" evidence="1">
    <location>
        <begin position="62"/>
        <end position="83"/>
    </location>
</feature>
<evidence type="ECO:0000256" key="1">
    <source>
        <dbReference type="SAM" id="MobiDB-lite"/>
    </source>
</evidence>
<comment type="caution">
    <text evidence="3">The sequence shown here is derived from an EMBL/GenBank/DDBJ whole genome shotgun (WGS) entry which is preliminary data.</text>
</comment>
<dbReference type="EMBL" id="RSCK01000052">
    <property type="protein sequence ID" value="RUT08705.1"/>
    <property type="molecule type" value="Genomic_DNA"/>
</dbReference>
<name>A0AB37UFQ3_9CYAN</name>
<evidence type="ECO:0008006" key="5">
    <source>
        <dbReference type="Google" id="ProtNLM"/>
    </source>
</evidence>
<dbReference type="Proteomes" id="UP000282574">
    <property type="component" value="Unassembled WGS sequence"/>
</dbReference>
<proteinExistence type="predicted"/>
<keyword evidence="2" id="KW-0472">Membrane</keyword>
<keyword evidence="4" id="KW-1185">Reference proteome</keyword>
<keyword evidence="2" id="KW-0812">Transmembrane</keyword>
<protein>
    <recommendedName>
        <fullName evidence="5">Low temperature-induced protein</fullName>
    </recommendedName>
</protein>
<evidence type="ECO:0000313" key="4">
    <source>
        <dbReference type="Proteomes" id="UP000282574"/>
    </source>
</evidence>
<gene>
    <name evidence="3" type="ORF">DSM107010_46940</name>
</gene>
<evidence type="ECO:0000256" key="2">
    <source>
        <dbReference type="SAM" id="Phobius"/>
    </source>
</evidence>
<evidence type="ECO:0000313" key="3">
    <source>
        <dbReference type="EMBL" id="RUT08705.1"/>
    </source>
</evidence>
<feature type="transmembrane region" description="Helical" evidence="2">
    <location>
        <begin position="12"/>
        <end position="30"/>
    </location>
</feature>
<reference evidence="3 4" key="1">
    <citation type="journal article" date="2019" name="Genome Biol. Evol.">
        <title>Day and night: Metabolic profiles and evolutionary relationships of six axenic non-marine cyanobacteria.</title>
        <authorList>
            <person name="Will S.E."/>
            <person name="Henke P."/>
            <person name="Boedeker C."/>
            <person name="Huang S."/>
            <person name="Brinkmann H."/>
            <person name="Rohde M."/>
            <person name="Jarek M."/>
            <person name="Friedl T."/>
            <person name="Seufert S."/>
            <person name="Schumacher M."/>
            <person name="Overmann J."/>
            <person name="Neumann-Schaal M."/>
            <person name="Petersen J."/>
        </authorList>
    </citation>
    <scope>NUCLEOTIDE SEQUENCE [LARGE SCALE GENOMIC DNA]</scope>
    <source>
        <strain evidence="3 4">SAG 39.79</strain>
    </source>
</reference>